<evidence type="ECO:0000256" key="3">
    <source>
        <dbReference type="ARBA" id="ARBA00023015"/>
    </source>
</evidence>
<keyword evidence="1" id="KW-0547">Nucleotide-binding</keyword>
<evidence type="ECO:0000313" key="6">
    <source>
        <dbReference type="EMBL" id="EFK97280.1"/>
    </source>
</evidence>
<gene>
    <name evidence="6" type="ORF">LDC_0684</name>
</gene>
<keyword evidence="3" id="KW-0805">Transcription regulation</keyword>
<dbReference type="PROSITE" id="PS50045">
    <property type="entry name" value="SIGMA54_INTERACT_4"/>
    <property type="match status" value="1"/>
</dbReference>
<feature type="non-terminal residue" evidence="6">
    <location>
        <position position="1"/>
    </location>
</feature>
<proteinExistence type="predicted"/>
<comment type="caution">
    <text evidence="6">The sequence shown here is derived from an EMBL/GenBank/DDBJ whole genome shotgun (WGS) entry which is preliminary data.</text>
</comment>
<dbReference type="InterPro" id="IPR027417">
    <property type="entry name" value="P-loop_NTPase"/>
</dbReference>
<dbReference type="EMBL" id="ADZX01000281">
    <property type="protein sequence ID" value="EFK97280.1"/>
    <property type="molecule type" value="Genomic_DNA"/>
</dbReference>
<evidence type="ECO:0000256" key="1">
    <source>
        <dbReference type="ARBA" id="ARBA00022741"/>
    </source>
</evidence>
<evidence type="ECO:0000256" key="4">
    <source>
        <dbReference type="ARBA" id="ARBA00023163"/>
    </source>
</evidence>
<evidence type="ECO:0000256" key="2">
    <source>
        <dbReference type="ARBA" id="ARBA00022840"/>
    </source>
</evidence>
<evidence type="ECO:0000259" key="5">
    <source>
        <dbReference type="PROSITE" id="PS50045"/>
    </source>
</evidence>
<accession>D9PGN7</accession>
<name>D9PGN7_9ZZZZ</name>
<feature type="domain" description="Sigma-54 factor interaction" evidence="5">
    <location>
        <begin position="1"/>
        <end position="28"/>
    </location>
</feature>
<reference evidence="6" key="2">
    <citation type="journal article" date="2011" name="Microb. Ecol.">
        <title>Taxonomic and Functional Metagenomic Profiling of the Microbial Community in the Anoxic Sediment of a Sub-saline Shallow Lake (Laguna de Carrizo, Central Spain).</title>
        <authorList>
            <person name="Ferrer M."/>
            <person name="Guazzaroni M.E."/>
            <person name="Richter M."/>
            <person name="Garcia-Salamanca A."/>
            <person name="Yarza P."/>
            <person name="Suarez-Suarez A."/>
            <person name="Solano J."/>
            <person name="Alcaide M."/>
            <person name="van Dillewijn P."/>
            <person name="Molina-Henares M.A."/>
            <person name="Lopez-Cortes N."/>
            <person name="Al-Ramahi Y."/>
            <person name="Guerrero C."/>
            <person name="Acosta A."/>
            <person name="de Eugenio L.I."/>
            <person name="Martinez V."/>
            <person name="Marques S."/>
            <person name="Rojo F."/>
            <person name="Santero E."/>
            <person name="Genilloud O."/>
            <person name="Perez-Perez J."/>
            <person name="Rossello-Mora R."/>
            <person name="Ramos J.L."/>
        </authorList>
    </citation>
    <scope>NUCLEOTIDE SEQUENCE</scope>
</reference>
<dbReference type="Pfam" id="PF25601">
    <property type="entry name" value="AAA_lid_14"/>
    <property type="match status" value="1"/>
</dbReference>
<dbReference type="PROSITE" id="PS00688">
    <property type="entry name" value="SIGMA54_INTERACT_3"/>
    <property type="match status" value="1"/>
</dbReference>
<dbReference type="Gene3D" id="1.10.8.60">
    <property type="match status" value="1"/>
</dbReference>
<dbReference type="GO" id="GO:0006355">
    <property type="term" value="P:regulation of DNA-templated transcription"/>
    <property type="evidence" value="ECO:0007669"/>
    <property type="project" value="InterPro"/>
</dbReference>
<keyword evidence="2" id="KW-0067">ATP-binding</keyword>
<sequence>EEAMGELMRYRWPGNIRELENTIERIVLMGSEEDGISADDMRLLLPALEPQNR</sequence>
<organism evidence="6">
    <name type="scientific">sediment metagenome</name>
    <dbReference type="NCBI Taxonomy" id="749907"/>
    <lineage>
        <taxon>unclassified sequences</taxon>
        <taxon>metagenomes</taxon>
        <taxon>ecological metagenomes</taxon>
    </lineage>
</organism>
<keyword evidence="4" id="KW-0804">Transcription</keyword>
<dbReference type="SUPFAM" id="SSF52540">
    <property type="entry name" value="P-loop containing nucleoside triphosphate hydrolases"/>
    <property type="match status" value="1"/>
</dbReference>
<reference evidence="6" key="1">
    <citation type="submission" date="2010-07" db="EMBL/GenBank/DDBJ databases">
        <authorList>
            <consortium name="CONSOLIDER consortium CSD2007-00005"/>
            <person name="Guazzaroni M.-E."/>
            <person name="Richter M."/>
            <person name="Garcia-Salamanca A."/>
            <person name="Yarza P."/>
            <person name="Ferrer M."/>
        </authorList>
    </citation>
    <scope>NUCLEOTIDE SEQUENCE</scope>
</reference>
<dbReference type="InterPro" id="IPR002078">
    <property type="entry name" value="Sigma_54_int"/>
</dbReference>
<dbReference type="InterPro" id="IPR058031">
    <property type="entry name" value="AAA_lid_NorR"/>
</dbReference>
<protein>
    <recommendedName>
        <fullName evidence="5">Sigma-54 factor interaction domain-containing protein</fullName>
    </recommendedName>
</protein>
<dbReference type="AlphaFoldDB" id="D9PGN7"/>
<dbReference type="InterPro" id="IPR025944">
    <property type="entry name" value="Sigma_54_int_dom_CS"/>
</dbReference>
<dbReference type="GO" id="GO:0005524">
    <property type="term" value="F:ATP binding"/>
    <property type="evidence" value="ECO:0007669"/>
    <property type="project" value="InterPro"/>
</dbReference>